<organism evidence="2 3">
    <name type="scientific">Aeromonas enteropelogenes</name>
    <name type="common">Aeromonas trota</name>
    <dbReference type="NCBI Taxonomy" id="29489"/>
    <lineage>
        <taxon>Bacteria</taxon>
        <taxon>Pseudomonadati</taxon>
        <taxon>Pseudomonadota</taxon>
        <taxon>Gammaproteobacteria</taxon>
        <taxon>Aeromonadales</taxon>
        <taxon>Aeromonadaceae</taxon>
        <taxon>Aeromonas</taxon>
    </lineage>
</organism>
<feature type="transmembrane region" description="Helical" evidence="1">
    <location>
        <begin position="16"/>
        <end position="33"/>
    </location>
</feature>
<gene>
    <name evidence="2" type="ORF">LCR_07950</name>
</gene>
<evidence type="ECO:0000256" key="1">
    <source>
        <dbReference type="SAM" id="Phobius"/>
    </source>
</evidence>
<dbReference type="SUPFAM" id="SSF160355">
    <property type="entry name" value="Bacterial polysaccharide co-polymerase-like"/>
    <property type="match status" value="1"/>
</dbReference>
<feature type="transmembrane region" description="Helical" evidence="1">
    <location>
        <begin position="289"/>
        <end position="312"/>
    </location>
</feature>
<sequence>MFISGFITEVRRKFKHIFLVVIFSLSVCIYLYANAAEEWKSKALLITPTYAQTSSLFSILSNIASVDNVNIENINNDYIFQQFINELDNIDNKRNYLKSIGFDTEQLSQLGIEKKIRVVVIPDKDKKIAEISFVSSSAVKAKDDLEGYLEYINTLVNMMFVRHVESVIDSIMTSLKVKEDVVISTAKHKLNNKKNELNISIEITKKAGQNNPVSDPGFDVELPITLGYNLLNNQLKEYQKNSYNVFLDNSELRSKLEVLKTIKSDKIDIESFKYQGKPELPEYKSSPSLIKYVIISLFFSIVVSMFVVLFGIRNTIIEKLK</sequence>
<keyword evidence="1" id="KW-1133">Transmembrane helix</keyword>
<dbReference type="Gene3D" id="3.30.1890.10">
    <property type="entry name" value="FepE-like"/>
    <property type="match status" value="1"/>
</dbReference>
<keyword evidence="1" id="KW-0472">Membrane</keyword>
<dbReference type="AlphaFoldDB" id="A0A175VM91"/>
<dbReference type="EMBL" id="JMGO02000002">
    <property type="protein sequence ID" value="KXU81623.1"/>
    <property type="molecule type" value="Genomic_DNA"/>
</dbReference>
<reference evidence="2 3" key="1">
    <citation type="submission" date="2016-02" db="EMBL/GenBank/DDBJ databases">
        <title>Draft genome sequence of Aeromonas trota strain 1999lcr isolated from cerebrospinal fluid (CSF).</title>
        <authorList>
            <person name="Dallagassa C.B."/>
            <person name="Prediger K.C."/>
            <person name="Weiss V.A."/>
            <person name="Assis F.E."/>
            <person name="Baura V."/>
            <person name="Cruz L.M."/>
            <person name="Souza E.M."/>
            <person name="Pedrosa F.O."/>
            <person name="Fadel-Picheth C.M."/>
        </authorList>
    </citation>
    <scope>NUCLEOTIDE SEQUENCE [LARGE SCALE GENOMIC DNA]</scope>
    <source>
        <strain evidence="2 3">1999lcr</strain>
    </source>
</reference>
<dbReference type="Proteomes" id="UP000078435">
    <property type="component" value="Unassembled WGS sequence"/>
</dbReference>
<dbReference type="RefSeq" id="WP_061475555.1">
    <property type="nucleotide sequence ID" value="NZ_JMGO02000002.1"/>
</dbReference>
<evidence type="ECO:0000313" key="2">
    <source>
        <dbReference type="EMBL" id="KXU81623.1"/>
    </source>
</evidence>
<accession>A0A175VM91</accession>
<evidence type="ECO:0008006" key="4">
    <source>
        <dbReference type="Google" id="ProtNLM"/>
    </source>
</evidence>
<name>A0A175VM91_AEREN</name>
<evidence type="ECO:0000313" key="3">
    <source>
        <dbReference type="Proteomes" id="UP000078435"/>
    </source>
</evidence>
<keyword evidence="1" id="KW-0812">Transmembrane</keyword>
<comment type="caution">
    <text evidence="2">The sequence shown here is derived from an EMBL/GenBank/DDBJ whole genome shotgun (WGS) entry which is preliminary data.</text>
</comment>
<proteinExistence type="predicted"/>
<dbReference type="OrthoDB" id="6565796at2"/>
<protein>
    <recommendedName>
        <fullName evidence="4">Polysaccharide chain length determinant N-terminal domain-containing protein</fullName>
    </recommendedName>
</protein>